<protein>
    <recommendedName>
        <fullName evidence="3">Fido domain-containing protein</fullName>
    </recommendedName>
</protein>
<name>A0A084ERT9_MYCCA</name>
<reference evidence="1 2" key="1">
    <citation type="submission" date="2014-02" db="EMBL/GenBank/DDBJ databases">
        <title>Genome sequence of Mycoplasma capricolum subsp. capricolum strain 14232.</title>
        <authorList>
            <person name="Sirand-Pugnet P."/>
            <person name="Breton M."/>
            <person name="Dordet-Frisoni E."/>
            <person name="Baranowski E."/>
            <person name="Barre A."/>
            <person name="Couture C."/>
            <person name="Dupuy V."/>
            <person name="Gaurivaud P."/>
            <person name="Jacob D."/>
            <person name="Lemaitre C."/>
            <person name="Manso-Silvan L."/>
            <person name="Nikolski M."/>
            <person name="Nouvel L.-X."/>
            <person name="Poumarat F."/>
            <person name="Tardy F."/>
            <person name="Thebault P."/>
            <person name="Theil S."/>
            <person name="Citti C."/>
            <person name="Thiaucourt F."/>
            <person name="Blanchard A."/>
        </authorList>
    </citation>
    <scope>NUCLEOTIDE SEQUENCE [LARGE SCALE GENOMIC DNA]</scope>
    <source>
        <strain evidence="1 2">14232</strain>
    </source>
</reference>
<dbReference type="AlphaFoldDB" id="A0A084ERT9"/>
<dbReference type="InterPro" id="IPR036597">
    <property type="entry name" value="Fido-like_dom_sf"/>
</dbReference>
<evidence type="ECO:0000313" key="1">
    <source>
        <dbReference type="EMBL" id="KEZ20681.1"/>
    </source>
</evidence>
<evidence type="ECO:0008006" key="3">
    <source>
        <dbReference type="Google" id="ProtNLM"/>
    </source>
</evidence>
<dbReference type="Proteomes" id="UP000028533">
    <property type="component" value="Unassembled WGS sequence"/>
</dbReference>
<proteinExistence type="predicted"/>
<accession>A0A084ERT9</accession>
<sequence>MSFDYFLNTKLLNKINKKLENNIFKTPLFYSTKQKLTFNFVDKVSKDRFLSYYTKAFYDVFLESDVEKKLKIYELVFLVIMETKTNLDFLTILKIFKEIKKGKRPTNYLERLVFNIIYAYEYIKKPKVLVNEDNLEMLISILLVGLEFDLDLKINYYRTPKTKTITSNSLSSELISKELENLFNYLNFLQVNNLCTYSQTFLLFSTLIMISPFQKYNLIFITLFSQWISFQHNSSNKLIIPISYFLKDLNNYLLEFNRLNTNFQADNLIDLLSNDYLKSINMYNHASCVYKWIIKDKNRLWIFEDDASFIVLTLFLENSSNLSFNNIKSLLTINKIKLLNEEQIKNTLDKLVLNNVLKTTNDHVVKYVLVDKYLEKSKYLINMKGLYNGL</sequence>
<organism evidence="1 2">
    <name type="scientific">Mycoplasma capricolum subsp. capricolum 14232</name>
    <dbReference type="NCBI Taxonomy" id="1188238"/>
    <lineage>
        <taxon>Bacteria</taxon>
        <taxon>Bacillati</taxon>
        <taxon>Mycoplasmatota</taxon>
        <taxon>Mollicutes</taxon>
        <taxon>Mycoplasmataceae</taxon>
        <taxon>Mycoplasma</taxon>
    </lineage>
</organism>
<evidence type="ECO:0000313" key="2">
    <source>
        <dbReference type="Proteomes" id="UP000028533"/>
    </source>
</evidence>
<comment type="caution">
    <text evidence="1">The sequence shown here is derived from an EMBL/GenBank/DDBJ whole genome shotgun (WGS) entry which is preliminary data.</text>
</comment>
<dbReference type="Gene3D" id="1.10.3290.10">
    <property type="entry name" value="Fido-like domain"/>
    <property type="match status" value="1"/>
</dbReference>
<gene>
    <name evidence="1" type="ORF">MCAPa_2610</name>
</gene>
<dbReference type="RefSeq" id="WP_036431434.1">
    <property type="nucleotide sequence ID" value="NZ_JFDO01000004.1"/>
</dbReference>
<dbReference type="EMBL" id="JFDO01000004">
    <property type="protein sequence ID" value="KEZ20681.1"/>
    <property type="molecule type" value="Genomic_DNA"/>
</dbReference>